<dbReference type="GeneID" id="119728729"/>
<evidence type="ECO:0000256" key="3">
    <source>
        <dbReference type="ARBA" id="ARBA00023157"/>
    </source>
</evidence>
<dbReference type="InterPro" id="IPR003599">
    <property type="entry name" value="Ig_sub"/>
</dbReference>
<keyword evidence="6" id="KW-1133">Transmembrane helix</keyword>
<dbReference type="OrthoDB" id="10135721at2759"/>
<keyword evidence="3" id="KW-1015">Disulfide bond</keyword>
<evidence type="ECO:0000313" key="8">
    <source>
        <dbReference type="EnsemblMetazoa" id="XP_038057048.1"/>
    </source>
</evidence>
<feature type="domain" description="Ig-like" evidence="7">
    <location>
        <begin position="143"/>
        <end position="246"/>
    </location>
</feature>
<dbReference type="PANTHER" id="PTHR11640">
    <property type="entry name" value="NEPHRIN"/>
    <property type="match status" value="1"/>
</dbReference>
<proteinExistence type="predicted"/>
<comment type="subcellular location">
    <subcellularLocation>
        <location evidence="1">Membrane</location>
        <topology evidence="1">Single-pass type I membrane protein</topology>
    </subcellularLocation>
</comment>
<keyword evidence="2 6" id="KW-0472">Membrane</keyword>
<dbReference type="GO" id="GO:0005886">
    <property type="term" value="C:plasma membrane"/>
    <property type="evidence" value="ECO:0007669"/>
    <property type="project" value="TreeGrafter"/>
</dbReference>
<evidence type="ECO:0000313" key="9">
    <source>
        <dbReference type="Proteomes" id="UP000887568"/>
    </source>
</evidence>
<dbReference type="Proteomes" id="UP000887568">
    <property type="component" value="Unplaced"/>
</dbReference>
<dbReference type="GO" id="GO:0050839">
    <property type="term" value="F:cell adhesion molecule binding"/>
    <property type="evidence" value="ECO:0007669"/>
    <property type="project" value="TreeGrafter"/>
</dbReference>
<evidence type="ECO:0000259" key="7">
    <source>
        <dbReference type="PROSITE" id="PS50835"/>
    </source>
</evidence>
<dbReference type="SUPFAM" id="SSF48726">
    <property type="entry name" value="Immunoglobulin"/>
    <property type="match status" value="2"/>
</dbReference>
<accession>A0A913ZZI6</accession>
<dbReference type="EnsemblMetazoa" id="XM_038201120.1">
    <property type="protein sequence ID" value="XP_038057048.1"/>
    <property type="gene ID" value="LOC119728729"/>
</dbReference>
<reference evidence="8" key="1">
    <citation type="submission" date="2022-11" db="UniProtKB">
        <authorList>
            <consortium name="EnsemblMetazoa"/>
        </authorList>
    </citation>
    <scope>IDENTIFICATION</scope>
</reference>
<keyword evidence="4" id="KW-0325">Glycoprotein</keyword>
<evidence type="ECO:0000256" key="1">
    <source>
        <dbReference type="ARBA" id="ARBA00004479"/>
    </source>
</evidence>
<evidence type="ECO:0000256" key="2">
    <source>
        <dbReference type="ARBA" id="ARBA00023136"/>
    </source>
</evidence>
<keyword evidence="9" id="KW-1185">Reference proteome</keyword>
<sequence length="452" mass="50269">MVALFVFETCASLHYLEDEHPIGASRFTRTARNVKLPTYLSPNEVVLPRGHTQHIRCPSYIKGERVSLVFWFKGEQLLARYTHPKVGSSYAWSDRYRMSYSHDLVISHFDLQDQGEYVCSVVPSATGLQRRQLVSVTVLTDVPSFKEAMYNTTSDAYVQRNKTYHIQCTSYREGESVSLVFWFKGGQLITRFANPAVGTNFISSRHYWMSSSHGLVINRVQAADDGDYMCGVVPTATGVQRKGSVRVTVLGPKFPIVDDALYVNTGLILERGQGHVTMTCPALRMDQQAATVYWSLGNEETMDTSIIGVKFSDGEAMVSDDYRGDYNITDGGSLVLNTLDMPTSRFWCHVFTDQPGLFCAYYDITKTVPCSTTESATSGKVGRSDEIIPQESDIFQGKAPYDSIALSTAKLPDGPYIVPVACLLTVLIMFILVKGDIRNEDAESGMQTQGNK</sequence>
<feature type="transmembrane region" description="Helical" evidence="6">
    <location>
        <begin position="416"/>
        <end position="433"/>
    </location>
</feature>
<dbReference type="InterPro" id="IPR007110">
    <property type="entry name" value="Ig-like_dom"/>
</dbReference>
<protein>
    <recommendedName>
        <fullName evidence="7">Ig-like domain-containing protein</fullName>
    </recommendedName>
</protein>
<dbReference type="AlphaFoldDB" id="A0A913ZZI6"/>
<evidence type="ECO:0000256" key="5">
    <source>
        <dbReference type="ARBA" id="ARBA00023319"/>
    </source>
</evidence>
<dbReference type="PANTHER" id="PTHR11640:SF31">
    <property type="entry name" value="IRREGULAR CHIASM C-ROUGHEST PROTEIN-RELATED"/>
    <property type="match status" value="1"/>
</dbReference>
<dbReference type="RefSeq" id="XP_038057048.1">
    <property type="nucleotide sequence ID" value="XM_038201120.1"/>
</dbReference>
<evidence type="ECO:0000256" key="6">
    <source>
        <dbReference type="SAM" id="Phobius"/>
    </source>
</evidence>
<dbReference type="Gene3D" id="2.60.40.10">
    <property type="entry name" value="Immunoglobulins"/>
    <property type="match status" value="2"/>
</dbReference>
<dbReference type="PROSITE" id="PS50835">
    <property type="entry name" value="IG_LIKE"/>
    <property type="match status" value="2"/>
</dbReference>
<keyword evidence="6" id="KW-0812">Transmembrane</keyword>
<dbReference type="InterPro" id="IPR036179">
    <property type="entry name" value="Ig-like_dom_sf"/>
</dbReference>
<organism evidence="8 9">
    <name type="scientific">Patiria miniata</name>
    <name type="common">Bat star</name>
    <name type="synonym">Asterina miniata</name>
    <dbReference type="NCBI Taxonomy" id="46514"/>
    <lineage>
        <taxon>Eukaryota</taxon>
        <taxon>Metazoa</taxon>
        <taxon>Echinodermata</taxon>
        <taxon>Eleutherozoa</taxon>
        <taxon>Asterozoa</taxon>
        <taxon>Asteroidea</taxon>
        <taxon>Valvatacea</taxon>
        <taxon>Valvatida</taxon>
        <taxon>Asterinidae</taxon>
        <taxon>Patiria</taxon>
    </lineage>
</organism>
<dbReference type="GO" id="GO:0005911">
    <property type="term" value="C:cell-cell junction"/>
    <property type="evidence" value="ECO:0007669"/>
    <property type="project" value="TreeGrafter"/>
</dbReference>
<dbReference type="SMART" id="SM00409">
    <property type="entry name" value="IG"/>
    <property type="match status" value="2"/>
</dbReference>
<feature type="domain" description="Ig-like" evidence="7">
    <location>
        <begin position="37"/>
        <end position="135"/>
    </location>
</feature>
<dbReference type="InterPro" id="IPR051275">
    <property type="entry name" value="Cell_adhesion_signaling"/>
</dbReference>
<keyword evidence="5" id="KW-0393">Immunoglobulin domain</keyword>
<dbReference type="GO" id="GO:0098609">
    <property type="term" value="P:cell-cell adhesion"/>
    <property type="evidence" value="ECO:0007669"/>
    <property type="project" value="TreeGrafter"/>
</dbReference>
<name>A0A913ZZI6_PATMI</name>
<dbReference type="InterPro" id="IPR013783">
    <property type="entry name" value="Ig-like_fold"/>
</dbReference>
<evidence type="ECO:0000256" key="4">
    <source>
        <dbReference type="ARBA" id="ARBA00023180"/>
    </source>
</evidence>